<dbReference type="PANTHER" id="PTHR47706:SF9">
    <property type="entry name" value="NMRA-LIKE DOMAIN-CONTAINING PROTEIN-RELATED"/>
    <property type="match status" value="1"/>
</dbReference>
<accession>A0A0D1ZIL7</accession>
<dbReference type="RefSeq" id="XP_016232918.1">
    <property type="nucleotide sequence ID" value="XM_016384295.1"/>
</dbReference>
<gene>
    <name evidence="4" type="ORF">PV08_09980</name>
</gene>
<dbReference type="Proteomes" id="UP000053328">
    <property type="component" value="Unassembled WGS sequence"/>
</dbReference>
<reference evidence="4 5" key="1">
    <citation type="submission" date="2015-01" db="EMBL/GenBank/DDBJ databases">
        <title>The Genome Sequence of Exophiala spinifera CBS89968.</title>
        <authorList>
            <consortium name="The Broad Institute Genomics Platform"/>
            <person name="Cuomo C."/>
            <person name="de Hoog S."/>
            <person name="Gorbushina A."/>
            <person name="Stielow B."/>
            <person name="Teixiera M."/>
            <person name="Abouelleil A."/>
            <person name="Chapman S.B."/>
            <person name="Priest M."/>
            <person name="Young S.K."/>
            <person name="Wortman J."/>
            <person name="Nusbaum C."/>
            <person name="Birren B."/>
        </authorList>
    </citation>
    <scope>NUCLEOTIDE SEQUENCE [LARGE SCALE GENOMIC DNA]</scope>
    <source>
        <strain evidence="4 5">CBS 89968</strain>
    </source>
</reference>
<dbReference type="InterPro" id="IPR051609">
    <property type="entry name" value="NmrA/Isoflavone_reductase-like"/>
</dbReference>
<evidence type="ECO:0000313" key="4">
    <source>
        <dbReference type="EMBL" id="KIW12702.1"/>
    </source>
</evidence>
<keyword evidence="2" id="KW-0560">Oxidoreductase</keyword>
<evidence type="ECO:0000256" key="1">
    <source>
        <dbReference type="ARBA" id="ARBA00022857"/>
    </source>
</evidence>
<dbReference type="VEuPathDB" id="FungiDB:PV08_09980"/>
<dbReference type="GO" id="GO:0016491">
    <property type="term" value="F:oxidoreductase activity"/>
    <property type="evidence" value="ECO:0007669"/>
    <property type="project" value="UniProtKB-KW"/>
</dbReference>
<dbReference type="Pfam" id="PF05368">
    <property type="entry name" value="NmrA"/>
    <property type="match status" value="1"/>
</dbReference>
<dbReference type="InterPro" id="IPR036291">
    <property type="entry name" value="NAD(P)-bd_dom_sf"/>
</dbReference>
<sequence length="303" mass="33426">MVAVQKVVVLGASGNIGLPVLKVLLAEGFEVTAVSRNPKTEVPIGVKLAVGDISNEQELESHFRGQDALVEAFGPSAAGSQGLIVRASVKAGIKHIITPEFAGDTFNTNAGELMIYEPKINAQKALEENSVGYDLKWTAIITGPWYDWAIINNFFWLDKKQRTMTVFGSGNQKYSMCKTQTIARAVVDVLRRPQDFANRPVYVADYTVSTNELLAILESISPGWEVKRVNIDNFFQTAKEKWQADRAAGVRETLGTEAYMMLGTYGMFEESNKYGADFSDKVEPAYVNDIDQLKIELKGLLSV</sequence>
<feature type="domain" description="NmrA-like" evidence="3">
    <location>
        <begin position="5"/>
        <end position="232"/>
    </location>
</feature>
<dbReference type="Gene3D" id="3.40.50.720">
    <property type="entry name" value="NAD(P)-binding Rossmann-like Domain"/>
    <property type="match status" value="1"/>
</dbReference>
<name>A0A0D1ZIL7_9EURO</name>
<keyword evidence="1" id="KW-0521">NADP</keyword>
<organism evidence="4 5">
    <name type="scientific">Exophiala spinifera</name>
    <dbReference type="NCBI Taxonomy" id="91928"/>
    <lineage>
        <taxon>Eukaryota</taxon>
        <taxon>Fungi</taxon>
        <taxon>Dikarya</taxon>
        <taxon>Ascomycota</taxon>
        <taxon>Pezizomycotina</taxon>
        <taxon>Eurotiomycetes</taxon>
        <taxon>Chaetothyriomycetidae</taxon>
        <taxon>Chaetothyriales</taxon>
        <taxon>Herpotrichiellaceae</taxon>
        <taxon>Exophiala</taxon>
    </lineage>
</organism>
<evidence type="ECO:0000313" key="5">
    <source>
        <dbReference type="Proteomes" id="UP000053328"/>
    </source>
</evidence>
<dbReference type="SUPFAM" id="SSF51735">
    <property type="entry name" value="NAD(P)-binding Rossmann-fold domains"/>
    <property type="match status" value="1"/>
</dbReference>
<dbReference type="InterPro" id="IPR008030">
    <property type="entry name" value="NmrA-like"/>
</dbReference>
<dbReference type="HOGENOM" id="CLU_044876_3_0_1"/>
<dbReference type="InterPro" id="IPR045312">
    <property type="entry name" value="PCBER-like"/>
</dbReference>
<dbReference type="EMBL" id="KN847498">
    <property type="protein sequence ID" value="KIW12702.1"/>
    <property type="molecule type" value="Genomic_DNA"/>
</dbReference>
<dbReference type="OrthoDB" id="9974981at2759"/>
<keyword evidence="5" id="KW-1185">Reference proteome</keyword>
<evidence type="ECO:0000256" key="2">
    <source>
        <dbReference type="ARBA" id="ARBA00023002"/>
    </source>
</evidence>
<dbReference type="GeneID" id="27337063"/>
<dbReference type="CDD" id="cd05259">
    <property type="entry name" value="PCBER_SDR_a"/>
    <property type="match status" value="1"/>
</dbReference>
<proteinExistence type="predicted"/>
<protein>
    <recommendedName>
        <fullName evidence="3">NmrA-like domain-containing protein</fullName>
    </recommendedName>
</protein>
<evidence type="ECO:0000259" key="3">
    <source>
        <dbReference type="Pfam" id="PF05368"/>
    </source>
</evidence>
<dbReference type="AlphaFoldDB" id="A0A0D1ZIL7"/>
<dbReference type="PANTHER" id="PTHR47706">
    <property type="entry name" value="NMRA-LIKE FAMILY PROTEIN"/>
    <property type="match status" value="1"/>
</dbReference>